<evidence type="ECO:0000313" key="7">
    <source>
        <dbReference type="Proteomes" id="UP001138997"/>
    </source>
</evidence>
<dbReference type="EMBL" id="JAJOMB010000032">
    <property type="protein sequence ID" value="MCD5316629.1"/>
    <property type="molecule type" value="Genomic_DNA"/>
</dbReference>
<dbReference type="PROSITE" id="PS50977">
    <property type="entry name" value="HTH_TETR_2"/>
    <property type="match status" value="1"/>
</dbReference>
<proteinExistence type="predicted"/>
<dbReference type="PRINTS" id="PR00455">
    <property type="entry name" value="HTHTETR"/>
</dbReference>
<evidence type="ECO:0000259" key="5">
    <source>
        <dbReference type="PROSITE" id="PS50977"/>
    </source>
</evidence>
<evidence type="ECO:0000256" key="2">
    <source>
        <dbReference type="ARBA" id="ARBA00023125"/>
    </source>
</evidence>
<accession>A0A9X1SY90</accession>
<evidence type="ECO:0000256" key="3">
    <source>
        <dbReference type="ARBA" id="ARBA00023163"/>
    </source>
</evidence>
<evidence type="ECO:0000256" key="4">
    <source>
        <dbReference type="PROSITE-ProRule" id="PRU00335"/>
    </source>
</evidence>
<dbReference type="GO" id="GO:0003700">
    <property type="term" value="F:DNA-binding transcription factor activity"/>
    <property type="evidence" value="ECO:0007669"/>
    <property type="project" value="TreeGrafter"/>
</dbReference>
<dbReference type="Gene3D" id="1.10.357.10">
    <property type="entry name" value="Tetracycline Repressor, domain 2"/>
    <property type="match status" value="1"/>
</dbReference>
<evidence type="ECO:0000313" key="6">
    <source>
        <dbReference type="EMBL" id="MCD5316629.1"/>
    </source>
</evidence>
<keyword evidence="3" id="KW-0804">Transcription</keyword>
<dbReference type="Proteomes" id="UP001138997">
    <property type="component" value="Unassembled WGS sequence"/>
</dbReference>
<dbReference type="InterPro" id="IPR050109">
    <property type="entry name" value="HTH-type_TetR-like_transc_reg"/>
</dbReference>
<dbReference type="PANTHER" id="PTHR30055">
    <property type="entry name" value="HTH-TYPE TRANSCRIPTIONAL REGULATOR RUTR"/>
    <property type="match status" value="1"/>
</dbReference>
<dbReference type="SUPFAM" id="SSF46689">
    <property type="entry name" value="Homeodomain-like"/>
    <property type="match status" value="1"/>
</dbReference>
<feature type="domain" description="HTH tetR-type" evidence="5">
    <location>
        <begin position="11"/>
        <end position="71"/>
    </location>
</feature>
<reference evidence="6" key="1">
    <citation type="submission" date="2021-11" db="EMBL/GenBank/DDBJ databases">
        <title>Streptomyces corallinus and Kineosporia corallina sp. nov., two new coral-derived marine actinobacteria.</title>
        <authorList>
            <person name="Buangrab K."/>
            <person name="Sutthacheep M."/>
            <person name="Yeemin T."/>
            <person name="Harunari E."/>
            <person name="Igarashi Y."/>
            <person name="Sripreechasak P."/>
            <person name="Kanchanasin P."/>
            <person name="Tanasupawat S."/>
            <person name="Phongsopitanun W."/>
        </authorList>
    </citation>
    <scope>NUCLEOTIDE SEQUENCE</scope>
    <source>
        <strain evidence="6">JCM 31032</strain>
    </source>
</reference>
<gene>
    <name evidence="6" type="ORF">LR394_37595</name>
</gene>
<evidence type="ECO:0000256" key="1">
    <source>
        <dbReference type="ARBA" id="ARBA00023015"/>
    </source>
</evidence>
<organism evidence="6 7">
    <name type="scientific">Kineosporia babensis</name>
    <dbReference type="NCBI Taxonomy" id="499548"/>
    <lineage>
        <taxon>Bacteria</taxon>
        <taxon>Bacillati</taxon>
        <taxon>Actinomycetota</taxon>
        <taxon>Actinomycetes</taxon>
        <taxon>Kineosporiales</taxon>
        <taxon>Kineosporiaceae</taxon>
        <taxon>Kineosporia</taxon>
    </lineage>
</organism>
<dbReference type="AlphaFoldDB" id="A0A9X1SY90"/>
<dbReference type="InterPro" id="IPR023772">
    <property type="entry name" value="DNA-bd_HTH_TetR-type_CS"/>
</dbReference>
<dbReference type="Pfam" id="PF00440">
    <property type="entry name" value="TetR_N"/>
    <property type="match status" value="1"/>
</dbReference>
<dbReference type="Gene3D" id="1.10.10.60">
    <property type="entry name" value="Homeodomain-like"/>
    <property type="match status" value="1"/>
</dbReference>
<keyword evidence="7" id="KW-1185">Reference proteome</keyword>
<dbReference type="PROSITE" id="PS01081">
    <property type="entry name" value="HTH_TETR_1"/>
    <property type="match status" value="1"/>
</dbReference>
<dbReference type="GO" id="GO:0000976">
    <property type="term" value="F:transcription cis-regulatory region binding"/>
    <property type="evidence" value="ECO:0007669"/>
    <property type="project" value="TreeGrafter"/>
</dbReference>
<keyword evidence="2 4" id="KW-0238">DNA-binding</keyword>
<comment type="caution">
    <text evidence="6">The sequence shown here is derived from an EMBL/GenBank/DDBJ whole genome shotgun (WGS) entry which is preliminary data.</text>
</comment>
<keyword evidence="1" id="KW-0805">Transcription regulation</keyword>
<feature type="DNA-binding region" description="H-T-H motif" evidence="4">
    <location>
        <begin position="34"/>
        <end position="53"/>
    </location>
</feature>
<sequence length="199" mass="21844">MAENLRERTRRAVRKELSAVALDLFLEQGYEATTIEQIATAAGLSRRSFFRYFASKEALILGKLEIGNEDMVQALTERPPQEPIWTSLRRVFDDAVAYQSDSRQRERGLRLQEIIGASPMLAGAQATQFAALQSELVAVLRERSPQTPELEIRSLVSAAFACLQVALAVPAQDGGPALGEILDRSMAALRPLGAQDTSD</sequence>
<dbReference type="InterPro" id="IPR009057">
    <property type="entry name" value="Homeodomain-like_sf"/>
</dbReference>
<protein>
    <submittedName>
        <fullName evidence="6">TetR/AcrR family transcriptional regulator</fullName>
    </submittedName>
</protein>
<dbReference type="InterPro" id="IPR001647">
    <property type="entry name" value="HTH_TetR"/>
</dbReference>
<dbReference type="RefSeq" id="WP_231449480.1">
    <property type="nucleotide sequence ID" value="NZ_JAJOMB010000032.1"/>
</dbReference>
<dbReference type="PANTHER" id="PTHR30055:SF238">
    <property type="entry name" value="MYCOFACTOCIN BIOSYNTHESIS TRANSCRIPTIONAL REGULATOR MFTR-RELATED"/>
    <property type="match status" value="1"/>
</dbReference>
<name>A0A9X1SY90_9ACTN</name>